<dbReference type="Proteomes" id="UP001147747">
    <property type="component" value="Unassembled WGS sequence"/>
</dbReference>
<dbReference type="EMBL" id="JAPZBU010000009">
    <property type="protein sequence ID" value="KAJ5387997.1"/>
    <property type="molecule type" value="Genomic_DNA"/>
</dbReference>
<keyword evidence="5 22" id="KW-0235">DNA replication</keyword>
<comment type="function">
    <text evidence="22">Key enzyme involved in DNA replication and DNA repair. Involved in Okazaki fragments processing by cleaving long flaps that escape FEN1: flaps that are longer than 27 nucleotides are coated by replication protein A complex (RPA), leading to recruit DNA2 which cleaves the flap until it is too short to bind RPA and becomes a substrate for FEN1. Also involved in 5'-end resection of DNA during double-strand break (DSB) repair by mediating the cleavage of 5'-ssDNA.</text>
</comment>
<evidence type="ECO:0000256" key="20">
    <source>
        <dbReference type="ARBA" id="ARBA00023268"/>
    </source>
</evidence>
<comment type="caution">
    <text evidence="29">The sequence shown here is derived from an EMBL/GenBank/DDBJ whole genome shotgun (WGS) entry which is preliminary data.</text>
</comment>
<organism evidence="29 30">
    <name type="scientific">Penicillium cosmopolitanum</name>
    <dbReference type="NCBI Taxonomy" id="1131564"/>
    <lineage>
        <taxon>Eukaryota</taxon>
        <taxon>Fungi</taxon>
        <taxon>Dikarya</taxon>
        <taxon>Ascomycota</taxon>
        <taxon>Pezizomycotina</taxon>
        <taxon>Eurotiomycetes</taxon>
        <taxon>Eurotiomycetidae</taxon>
        <taxon>Eurotiales</taxon>
        <taxon>Aspergillaceae</taxon>
        <taxon>Penicillium</taxon>
    </lineage>
</organism>
<dbReference type="Pfam" id="PF08696">
    <property type="entry name" value="Dna2"/>
    <property type="match status" value="1"/>
</dbReference>
<dbReference type="PANTHER" id="PTHR10887:SF433">
    <property type="entry name" value="DNA REPLICATION ATP-DEPENDENT HELICASE_NUCLEASE DNA2"/>
    <property type="match status" value="1"/>
</dbReference>
<keyword evidence="17" id="KW-0496">Mitochondrion</keyword>
<feature type="compositionally biased region" description="Polar residues" evidence="23">
    <location>
        <begin position="402"/>
        <end position="413"/>
    </location>
</feature>
<keyword evidence="4 22" id="KW-0004">4Fe-4S</keyword>
<evidence type="ECO:0000256" key="1">
    <source>
        <dbReference type="ARBA" id="ARBA00001966"/>
    </source>
</evidence>
<keyword evidence="11 22" id="KW-0378">Hydrolase</keyword>
<evidence type="ECO:0000256" key="17">
    <source>
        <dbReference type="ARBA" id="ARBA00023128"/>
    </source>
</evidence>
<keyword evidence="10 22" id="KW-0227">DNA damage</keyword>
<evidence type="ECO:0000259" key="27">
    <source>
        <dbReference type="Pfam" id="PF13087"/>
    </source>
</evidence>
<dbReference type="EC" id="3.6.4.12" evidence="22"/>
<feature type="compositionally biased region" description="Acidic residues" evidence="23">
    <location>
        <begin position="335"/>
        <end position="353"/>
    </location>
</feature>
<evidence type="ECO:0000256" key="23">
    <source>
        <dbReference type="SAM" id="MobiDB-lite"/>
    </source>
</evidence>
<reference evidence="29" key="1">
    <citation type="submission" date="2022-12" db="EMBL/GenBank/DDBJ databases">
        <authorList>
            <person name="Petersen C."/>
        </authorList>
    </citation>
    <scope>NUCLEOTIDE SEQUENCE</scope>
    <source>
        <strain evidence="29">IBT 29677</strain>
    </source>
</reference>
<evidence type="ECO:0000256" key="3">
    <source>
        <dbReference type="ARBA" id="ARBA00007913"/>
    </source>
</evidence>
<protein>
    <recommendedName>
        <fullName evidence="22">DNA replication ATP-dependent helicase/nuclease</fullName>
        <ecNumber evidence="22">3.1.-.-</ecNumber>
        <ecNumber evidence="22">3.6.4.12</ecNumber>
    </recommendedName>
</protein>
<feature type="domain" description="DNA2/NAM7 helicase-like C-terminal" evidence="27">
    <location>
        <begin position="1295"/>
        <end position="1521"/>
    </location>
</feature>
<feature type="region of interest" description="Disordered" evidence="23">
    <location>
        <begin position="1"/>
        <end position="169"/>
    </location>
</feature>
<evidence type="ECO:0000256" key="19">
    <source>
        <dbReference type="ARBA" id="ARBA00023242"/>
    </source>
</evidence>
<dbReference type="Pfam" id="PF01930">
    <property type="entry name" value="Cas_Cas4"/>
    <property type="match status" value="1"/>
</dbReference>
<feature type="region of interest" description="Disordered" evidence="23">
    <location>
        <begin position="442"/>
        <end position="496"/>
    </location>
</feature>
<dbReference type="FunFam" id="3.40.50.300:FF:001170">
    <property type="entry name" value="DNA replication helicase Dna2"/>
    <property type="match status" value="1"/>
</dbReference>
<feature type="compositionally biased region" description="Basic and acidic residues" evidence="23">
    <location>
        <begin position="34"/>
        <end position="46"/>
    </location>
</feature>
<comment type="subcellular location">
    <subcellularLocation>
        <location evidence="2">Mitochondrion</location>
    </subcellularLocation>
    <subcellularLocation>
        <location evidence="22">Nucleus</location>
    </subcellularLocation>
    <subcellularLocation>
        <location evidence="22">Chromosome</location>
    </subcellularLocation>
</comment>
<dbReference type="GO" id="GO:0017108">
    <property type="term" value="F:5'-flap endonuclease activity"/>
    <property type="evidence" value="ECO:0007669"/>
    <property type="project" value="UniProtKB-UniRule"/>
</dbReference>
<dbReference type="PANTHER" id="PTHR10887">
    <property type="entry name" value="DNA2/NAM7 HELICASE FAMILY"/>
    <property type="match status" value="1"/>
</dbReference>
<evidence type="ECO:0000256" key="7">
    <source>
        <dbReference type="ARBA" id="ARBA00022723"/>
    </source>
</evidence>
<accession>A0A9X0B4Q0</accession>
<dbReference type="InterPro" id="IPR047187">
    <property type="entry name" value="SF1_C_Upf1"/>
</dbReference>
<proteinExistence type="inferred from homology"/>
<keyword evidence="15 22" id="KW-0411">Iron-sulfur</keyword>
<feature type="region of interest" description="Disordered" evidence="23">
    <location>
        <begin position="383"/>
        <end position="429"/>
    </location>
</feature>
<dbReference type="EC" id="3.1.-.-" evidence="22"/>
<sequence length="1634" mass="180499">MSTNNKSYPISSGSRTKLNAFRFQDEETVSDQTTSKDETKPVHGNKENQSSWLNGVVEPTHMSPEKNNTSAEALATEPRPAKECPQTPGNRIPLADLISNAEDSFNPAPGPEVTPVDHVVWQHIPASSNPDTSSQTPGGRRKKRRHSSSPAGSPSHANSKKSKEPLDLQSIQALFKTPQHDLAAELWNNYMDKNMAGGVEDLPPNRLANLLSSSPQTPISGRTSRDSSGLRRSISCAAEWPTSRAKRRRFNRQEQGSGRGIFSRTSSNVLDSVSIRPSQPTWGPPGSSPLRQRVDAQRCRSSSPIIDRKGLGNGGAEQMPPVPENDRNPANSTDFEGDSSDFGDDDLDQDLMDLADASADPFVDSAADRNEFDSFGSSAWSSFAADKLQPKPPAQPPIMNSKPPTVNNLMNNETKPDDSDDFDDDYGDFDDNFEEILAECDGKQEHIDSSKPATSKENIVEKANSSTAATADSKRGKSPNMPAQDFEAASSEDEFDDDIDLDAIEQTMKEAGQDGDHKMKGRQAIKRYQVVEIVQSTYVTPKGRTQPEQVLSVEDEKTKARKVIILRESWHDTPCSKDSYLHLIGDYDSSGCCVVDNTNHMVILHPDHLISATVVADSIDCQRRAVLQDRIKAFAQLEKPQAFGVFFHEVFQEALKANQWDMVSLRSLVERVLLGHIEELYAINMSVQEAVEEIMGKIPTVLAWAKTFLHASPQADSTVEDRNSAKLNLSINKLLEVEEHVWSPMYGLKGNIDATVQVACRDKEGTKNLVVPLELKTGKRDTNQGHRAQTALYTLLLSDRYDIDVTFGLLYYLETARTLSIRGVRHELVQMLQVRNQLAGFIRERMQLPPMLKKARMCNRCYAKTPCLIYHKLAEGGDGETSALGDDFEAATQHLGQADRDFFRKWDELLTKEEGNLVKFRRELWTLLSNEREPLGRCFGDVVIDPQSASEEKNGSKINRYRYTFHKRQKTPNFSFAESQISVGEPVVVSDEKGHFALANGYVVHVSASHITAAVDRKLHDARSKTAGFDTKTNQSFKGIMEIEGAGQSALENPNEQVVYRIDKDEFSNGMALVRNNLVCMMDKDLYQARHLRRLIVEGQAPQFKSSPTAYAISGADSLNVDQTQAIDKVMSAKDYALVLGMPGTGKTTTIAHIIRALVAQGKSVLLTSYTHTAVDNILLKIRDDNIRILRIGAATKIHPDVQEFADLAATPKKTIEELKDSYEKPQVVATTCLGVNHPIFNQRIFDYCIVDEASQITLPVCLGPIRMARTFILVGDHYQLPPLVQNKAAQEGGLDVSLFKLLSDSQPDSVVNLEHQYRMCEDIMLLSNTLIYSGRLKCGTAQVATRSLEIPNIHALENFHSAGFGSSNGQGMCMGADHGRCWLRDLVDPSAKTLLVNTDPLGTAALEAAQGQRVVNHAEAVICSQLVESFIASGISAQNIGVITFYRSQLAVLRQTLRRYSPDLEMHTADKFQGRDKEVVILSCVRNNPENHVGDLLRDWRRVNVAFTRARTKLLVVGSRSTLRDGNELLCKYAGAGSTICPPDAAENHTFQPTALTSTQYHSPEVGKKHGSGRKNPPNANIMSPSREPLSPLGSRQPTGVRKPAKKGTKVFNGNTVVGNRPILQDLVNDVFG</sequence>
<evidence type="ECO:0000259" key="25">
    <source>
        <dbReference type="Pfam" id="PF08696"/>
    </source>
</evidence>
<dbReference type="InterPro" id="IPR014808">
    <property type="entry name" value="DNA_replication_fac_Dna2_N"/>
</dbReference>
<evidence type="ECO:0000256" key="21">
    <source>
        <dbReference type="ARBA" id="ARBA00047995"/>
    </source>
</evidence>
<feature type="domain" description="DNA2/NAM7 helicase helicase" evidence="26">
    <location>
        <begin position="1119"/>
        <end position="1206"/>
    </location>
</feature>
<dbReference type="InterPro" id="IPR011604">
    <property type="entry name" value="PDDEXK-like_dom_sf"/>
</dbReference>
<feature type="region of interest" description="Disordered" evidence="23">
    <location>
        <begin position="1558"/>
        <end position="1614"/>
    </location>
</feature>
<dbReference type="GO" id="GO:0005739">
    <property type="term" value="C:mitochondrion"/>
    <property type="evidence" value="ECO:0007669"/>
    <property type="project" value="UniProtKB-SubCell"/>
</dbReference>
<evidence type="ECO:0000256" key="2">
    <source>
        <dbReference type="ARBA" id="ARBA00004173"/>
    </source>
</evidence>
<dbReference type="GO" id="GO:0051539">
    <property type="term" value="F:4 iron, 4 sulfur cluster binding"/>
    <property type="evidence" value="ECO:0007669"/>
    <property type="project" value="UniProtKB-UniRule"/>
</dbReference>
<dbReference type="GO" id="GO:0071932">
    <property type="term" value="P:replication fork reversal"/>
    <property type="evidence" value="ECO:0007669"/>
    <property type="project" value="TreeGrafter"/>
</dbReference>
<dbReference type="GO" id="GO:0005634">
    <property type="term" value="C:nucleus"/>
    <property type="evidence" value="ECO:0007669"/>
    <property type="project" value="UniProtKB-SubCell"/>
</dbReference>
<dbReference type="FunFam" id="3.90.320.10:FF:000001">
    <property type="entry name" value="DNA replication helicase Dna2"/>
    <property type="match status" value="1"/>
</dbReference>
<name>A0A9X0B4Q0_9EURO</name>
<keyword evidence="8 22" id="KW-0547">Nucleotide-binding</keyword>
<keyword evidence="18 22" id="KW-0234">DNA repair</keyword>
<evidence type="ECO:0000256" key="5">
    <source>
        <dbReference type="ARBA" id="ARBA00022705"/>
    </source>
</evidence>
<dbReference type="Pfam" id="PF13087">
    <property type="entry name" value="AAA_12"/>
    <property type="match status" value="1"/>
</dbReference>
<feature type="domain" description="DNA2 rift barrel" evidence="28">
    <location>
        <begin position="929"/>
        <end position="1022"/>
    </location>
</feature>
<dbReference type="GeneID" id="81374155"/>
<evidence type="ECO:0000256" key="22">
    <source>
        <dbReference type="RuleBase" id="RU367041"/>
    </source>
</evidence>
<feature type="compositionally biased region" description="Low complexity" evidence="23">
    <location>
        <begin position="148"/>
        <end position="157"/>
    </location>
</feature>
<feature type="region of interest" description="Disordered" evidence="23">
    <location>
        <begin position="206"/>
        <end position="356"/>
    </location>
</feature>
<keyword evidence="7 22" id="KW-0479">Metal-binding</keyword>
<feature type="compositionally biased region" description="Polar residues" evidence="23">
    <location>
        <begin position="451"/>
        <end position="470"/>
    </location>
</feature>
<dbReference type="Pfam" id="PF21123">
    <property type="entry name" value="Dna2_Rift"/>
    <property type="match status" value="1"/>
</dbReference>
<keyword evidence="30" id="KW-1185">Reference proteome</keyword>
<dbReference type="GO" id="GO:0005524">
    <property type="term" value="F:ATP binding"/>
    <property type="evidence" value="ECO:0007669"/>
    <property type="project" value="UniProtKB-UniRule"/>
</dbReference>
<keyword evidence="12 22" id="KW-0347">Helicase</keyword>
<feature type="compositionally biased region" description="Polar residues" evidence="23">
    <location>
        <begin position="125"/>
        <end position="137"/>
    </location>
</feature>
<dbReference type="CDD" id="cd22318">
    <property type="entry name" value="DNA2_N-like"/>
    <property type="match status" value="1"/>
</dbReference>
<evidence type="ECO:0000256" key="10">
    <source>
        <dbReference type="ARBA" id="ARBA00022763"/>
    </source>
</evidence>
<dbReference type="InterPro" id="IPR041677">
    <property type="entry name" value="DNA2/NAM7_AAA_11"/>
</dbReference>
<comment type="similarity">
    <text evidence="3 22">Belongs to the DNA2/NAM7 helicase family.</text>
</comment>
<dbReference type="GO" id="GO:0033567">
    <property type="term" value="P:DNA replication, Okazaki fragment processing"/>
    <property type="evidence" value="ECO:0007669"/>
    <property type="project" value="UniProtKB-UniRule"/>
</dbReference>
<dbReference type="Gene3D" id="3.40.50.300">
    <property type="entry name" value="P-loop containing nucleotide triphosphate hydrolases"/>
    <property type="match status" value="2"/>
</dbReference>
<dbReference type="GO" id="GO:0005694">
    <property type="term" value="C:chromosome"/>
    <property type="evidence" value="ECO:0007669"/>
    <property type="project" value="UniProtKB-SubCell"/>
</dbReference>
<keyword evidence="13 22" id="KW-0067">ATP-binding</keyword>
<dbReference type="RefSeq" id="XP_056485795.1">
    <property type="nucleotide sequence ID" value="XM_056635175.1"/>
</dbReference>
<evidence type="ECO:0000256" key="16">
    <source>
        <dbReference type="ARBA" id="ARBA00023125"/>
    </source>
</evidence>
<evidence type="ECO:0000256" key="4">
    <source>
        <dbReference type="ARBA" id="ARBA00022485"/>
    </source>
</evidence>
<keyword evidence="14 22" id="KW-0408">Iron</keyword>
<keyword evidence="19 22" id="KW-0539">Nucleus</keyword>
<dbReference type="InterPro" id="IPR045055">
    <property type="entry name" value="DNA2/NAM7-like"/>
</dbReference>
<feature type="compositionally biased region" description="Polar residues" evidence="23">
    <location>
        <begin position="1"/>
        <end position="17"/>
    </location>
</feature>
<dbReference type="SUPFAM" id="SSF52540">
    <property type="entry name" value="P-loop containing nucleoside triphosphate hydrolases"/>
    <property type="match status" value="1"/>
</dbReference>
<dbReference type="FunFam" id="3.40.50.300:FF:000789">
    <property type="entry name" value="DNA replication ATP-dependent helicase/nuclease DNA2"/>
    <property type="match status" value="1"/>
</dbReference>
<dbReference type="InterPro" id="IPR041679">
    <property type="entry name" value="DNA2/NAM7-like_C"/>
</dbReference>
<dbReference type="InterPro" id="IPR048459">
    <property type="entry name" value="DNA2_Rift"/>
</dbReference>
<feature type="domain" description="DNA replication factor Dna2 N-terminal" evidence="25">
    <location>
        <begin position="556"/>
        <end position="758"/>
    </location>
</feature>
<evidence type="ECO:0000256" key="8">
    <source>
        <dbReference type="ARBA" id="ARBA00022741"/>
    </source>
</evidence>
<dbReference type="GO" id="GO:0006281">
    <property type="term" value="P:DNA repair"/>
    <property type="evidence" value="ECO:0007669"/>
    <property type="project" value="UniProtKB-KW"/>
</dbReference>
<evidence type="ECO:0000256" key="9">
    <source>
        <dbReference type="ARBA" id="ARBA00022759"/>
    </source>
</evidence>
<dbReference type="GO" id="GO:0003677">
    <property type="term" value="F:DNA binding"/>
    <property type="evidence" value="ECO:0007669"/>
    <property type="project" value="UniProtKB-UniRule"/>
</dbReference>
<keyword evidence="20 22" id="KW-0511">Multifunctional enzyme</keyword>
<evidence type="ECO:0000256" key="15">
    <source>
        <dbReference type="ARBA" id="ARBA00023014"/>
    </source>
</evidence>
<dbReference type="CDD" id="cd18041">
    <property type="entry name" value="DEXXQc_DNA2"/>
    <property type="match status" value="1"/>
</dbReference>
<keyword evidence="22" id="KW-0158">Chromosome</keyword>
<evidence type="ECO:0000313" key="29">
    <source>
        <dbReference type="EMBL" id="KAJ5387997.1"/>
    </source>
</evidence>
<keyword evidence="16 22" id="KW-0238">DNA-binding</keyword>
<feature type="compositionally biased region" description="Polar residues" evidence="23">
    <location>
        <begin position="210"/>
        <end position="222"/>
    </location>
</feature>
<gene>
    <name evidence="29" type="ORF">N7509_010538</name>
</gene>
<dbReference type="Gene3D" id="3.90.320.10">
    <property type="match status" value="1"/>
</dbReference>
<dbReference type="InterPro" id="IPR027417">
    <property type="entry name" value="P-loop_NTPase"/>
</dbReference>
<feature type="compositionally biased region" description="Polar residues" evidence="23">
    <location>
        <begin position="263"/>
        <end position="281"/>
    </location>
</feature>
<dbReference type="Pfam" id="PF13086">
    <property type="entry name" value="AAA_11"/>
    <property type="match status" value="2"/>
</dbReference>
<evidence type="ECO:0000256" key="14">
    <source>
        <dbReference type="ARBA" id="ARBA00023004"/>
    </source>
</evidence>
<evidence type="ECO:0000259" key="26">
    <source>
        <dbReference type="Pfam" id="PF13086"/>
    </source>
</evidence>
<feature type="domain" description="DUF83" evidence="24">
    <location>
        <begin position="767"/>
        <end position="868"/>
    </location>
</feature>
<dbReference type="OrthoDB" id="6513042at2759"/>
<dbReference type="InterPro" id="IPR022765">
    <property type="entry name" value="Dna2/Cas4_DUF83"/>
</dbReference>
<reference evidence="29" key="2">
    <citation type="journal article" date="2023" name="IMA Fungus">
        <title>Comparative genomic study of the Penicillium genus elucidates a diverse pangenome and 15 lateral gene transfer events.</title>
        <authorList>
            <person name="Petersen C."/>
            <person name="Sorensen T."/>
            <person name="Nielsen M.R."/>
            <person name="Sondergaard T.E."/>
            <person name="Sorensen J.L."/>
            <person name="Fitzpatrick D.A."/>
            <person name="Frisvad J.C."/>
            <person name="Nielsen K.L."/>
        </authorList>
    </citation>
    <scope>NUCLEOTIDE SEQUENCE</scope>
    <source>
        <strain evidence="29">IBT 29677</strain>
    </source>
</reference>
<comment type="cofactor">
    <cofactor evidence="1">
        <name>[4Fe-4S] cluster</name>
        <dbReference type="ChEBI" id="CHEBI:49883"/>
    </cofactor>
</comment>
<evidence type="ECO:0000259" key="24">
    <source>
        <dbReference type="Pfam" id="PF01930"/>
    </source>
</evidence>
<dbReference type="GO" id="GO:0046872">
    <property type="term" value="F:metal ion binding"/>
    <property type="evidence" value="ECO:0007669"/>
    <property type="project" value="UniProtKB-UniRule"/>
</dbReference>
<comment type="catalytic activity">
    <reaction evidence="21 22">
        <text>ATP + H2O = ADP + phosphate + H(+)</text>
        <dbReference type="Rhea" id="RHEA:13065"/>
        <dbReference type="ChEBI" id="CHEBI:15377"/>
        <dbReference type="ChEBI" id="CHEBI:15378"/>
        <dbReference type="ChEBI" id="CHEBI:30616"/>
        <dbReference type="ChEBI" id="CHEBI:43474"/>
        <dbReference type="ChEBI" id="CHEBI:456216"/>
        <dbReference type="EC" id="3.6.4.12"/>
    </reaction>
</comment>
<dbReference type="CDD" id="cd18808">
    <property type="entry name" value="SF1_C_Upf1"/>
    <property type="match status" value="1"/>
</dbReference>
<evidence type="ECO:0000256" key="18">
    <source>
        <dbReference type="ARBA" id="ARBA00023204"/>
    </source>
</evidence>
<feature type="compositionally biased region" description="Acidic residues" evidence="23">
    <location>
        <begin position="418"/>
        <end position="429"/>
    </location>
</feature>
<keyword evidence="6 22" id="KW-0540">Nuclease</keyword>
<feature type="domain" description="DNA2/NAM7 helicase helicase" evidence="26">
    <location>
        <begin position="1222"/>
        <end position="1287"/>
    </location>
</feature>
<dbReference type="GO" id="GO:0017116">
    <property type="term" value="F:single-stranded DNA helicase activity"/>
    <property type="evidence" value="ECO:0007669"/>
    <property type="project" value="UniProtKB-UniRule"/>
</dbReference>
<evidence type="ECO:0000256" key="11">
    <source>
        <dbReference type="ARBA" id="ARBA00022801"/>
    </source>
</evidence>
<dbReference type="InterPro" id="IPR026851">
    <property type="entry name" value="Dna2/JHS1_DEXXQ-box"/>
</dbReference>
<evidence type="ECO:0000256" key="12">
    <source>
        <dbReference type="ARBA" id="ARBA00022806"/>
    </source>
</evidence>
<evidence type="ECO:0000256" key="13">
    <source>
        <dbReference type="ARBA" id="ARBA00022840"/>
    </source>
</evidence>
<evidence type="ECO:0000256" key="6">
    <source>
        <dbReference type="ARBA" id="ARBA00022722"/>
    </source>
</evidence>
<evidence type="ECO:0000259" key="28">
    <source>
        <dbReference type="Pfam" id="PF21123"/>
    </source>
</evidence>
<keyword evidence="9" id="KW-0255">Endonuclease</keyword>
<evidence type="ECO:0000313" key="30">
    <source>
        <dbReference type="Proteomes" id="UP001147747"/>
    </source>
</evidence>